<name>A0ABR0EGB6_ZASCE</name>
<comment type="caution">
    <text evidence="2">The sequence shown here is derived from an EMBL/GenBank/DDBJ whole genome shotgun (WGS) entry which is preliminary data.</text>
</comment>
<evidence type="ECO:0000313" key="3">
    <source>
        <dbReference type="Proteomes" id="UP001305779"/>
    </source>
</evidence>
<dbReference type="Proteomes" id="UP001305779">
    <property type="component" value="Unassembled WGS sequence"/>
</dbReference>
<dbReference type="EMBL" id="JAXOVC010000006">
    <property type="protein sequence ID" value="KAK4500414.1"/>
    <property type="molecule type" value="Genomic_DNA"/>
</dbReference>
<feature type="chain" id="PRO_5045437181" evidence="1">
    <location>
        <begin position="22"/>
        <end position="75"/>
    </location>
</feature>
<sequence>MQFTQLAALIATACLSTTALAAVPAASPTVKDLGTRDGYQILCPSAATRPQECFVKVSMLLVAVAMDALVLRKFE</sequence>
<gene>
    <name evidence="2" type="ORF">PRZ48_008603</name>
</gene>
<organism evidence="2 3">
    <name type="scientific">Zasmidium cellare</name>
    <name type="common">Wine cellar mold</name>
    <name type="synonym">Racodium cellare</name>
    <dbReference type="NCBI Taxonomy" id="395010"/>
    <lineage>
        <taxon>Eukaryota</taxon>
        <taxon>Fungi</taxon>
        <taxon>Dikarya</taxon>
        <taxon>Ascomycota</taxon>
        <taxon>Pezizomycotina</taxon>
        <taxon>Dothideomycetes</taxon>
        <taxon>Dothideomycetidae</taxon>
        <taxon>Mycosphaerellales</taxon>
        <taxon>Mycosphaerellaceae</taxon>
        <taxon>Zasmidium</taxon>
    </lineage>
</organism>
<accession>A0ABR0EGB6</accession>
<keyword evidence="3" id="KW-1185">Reference proteome</keyword>
<evidence type="ECO:0000256" key="1">
    <source>
        <dbReference type="SAM" id="SignalP"/>
    </source>
</evidence>
<feature type="signal peptide" evidence="1">
    <location>
        <begin position="1"/>
        <end position="21"/>
    </location>
</feature>
<evidence type="ECO:0000313" key="2">
    <source>
        <dbReference type="EMBL" id="KAK4500414.1"/>
    </source>
</evidence>
<proteinExistence type="predicted"/>
<reference evidence="2 3" key="1">
    <citation type="journal article" date="2023" name="G3 (Bethesda)">
        <title>A chromosome-level genome assembly of Zasmidium syzygii isolated from banana leaves.</title>
        <authorList>
            <person name="van Westerhoven A.C."/>
            <person name="Mehrabi R."/>
            <person name="Talebi R."/>
            <person name="Steentjes M.B.F."/>
            <person name="Corcolon B."/>
            <person name="Chong P.A."/>
            <person name="Kema G.H.J."/>
            <person name="Seidl M.F."/>
        </authorList>
    </citation>
    <scope>NUCLEOTIDE SEQUENCE [LARGE SCALE GENOMIC DNA]</scope>
    <source>
        <strain evidence="2 3">P124</strain>
    </source>
</reference>
<keyword evidence="1" id="KW-0732">Signal</keyword>
<protein>
    <submittedName>
        <fullName evidence="2">Uncharacterized protein</fullName>
    </submittedName>
</protein>